<dbReference type="Pfam" id="PF23357">
    <property type="entry name" value="DUF7088"/>
    <property type="match status" value="1"/>
</dbReference>
<keyword evidence="11" id="KW-1185">Reference proteome</keyword>
<evidence type="ECO:0000256" key="5">
    <source>
        <dbReference type="ARBA" id="ARBA00023136"/>
    </source>
</evidence>
<dbReference type="PANTHER" id="PTHR30294:SF29">
    <property type="entry name" value="MULTIDRUG ABC TRANSPORTER PERMEASE YBHS-RELATED"/>
    <property type="match status" value="1"/>
</dbReference>
<evidence type="ECO:0000256" key="2">
    <source>
        <dbReference type="ARBA" id="ARBA00022475"/>
    </source>
</evidence>
<feature type="transmembrane region" description="Helical" evidence="7">
    <location>
        <begin position="17"/>
        <end position="39"/>
    </location>
</feature>
<evidence type="ECO:0000259" key="8">
    <source>
        <dbReference type="Pfam" id="PF09822"/>
    </source>
</evidence>
<dbReference type="InterPro" id="IPR055396">
    <property type="entry name" value="DUF7088"/>
</dbReference>
<dbReference type="Pfam" id="PF12679">
    <property type="entry name" value="ABC2_membrane_2"/>
    <property type="match status" value="1"/>
</dbReference>
<dbReference type="EMBL" id="CP136864">
    <property type="protein sequence ID" value="WOJ92291.1"/>
    <property type="molecule type" value="Genomic_DNA"/>
</dbReference>
<evidence type="ECO:0000313" key="11">
    <source>
        <dbReference type="Proteomes" id="UP001626537"/>
    </source>
</evidence>
<reference evidence="10 11" key="1">
    <citation type="submission" date="2023-10" db="EMBL/GenBank/DDBJ databases">
        <title>Two novel species belonging to the OM43/NOR5 clade.</title>
        <authorList>
            <person name="Park M."/>
        </authorList>
    </citation>
    <scope>NUCLEOTIDE SEQUENCE [LARGE SCALE GENOMIC DNA]</scope>
    <source>
        <strain evidence="10 11">IMCC43200</strain>
    </source>
</reference>
<feature type="transmembrane region" description="Helical" evidence="7">
    <location>
        <begin position="163"/>
        <end position="181"/>
    </location>
</feature>
<feature type="transmembrane region" description="Helical" evidence="7">
    <location>
        <begin position="219"/>
        <end position="237"/>
    </location>
</feature>
<feature type="domain" description="DUF7088" evidence="9">
    <location>
        <begin position="284"/>
        <end position="387"/>
    </location>
</feature>
<dbReference type="RefSeq" id="WP_407346874.1">
    <property type="nucleotide sequence ID" value="NZ_CP136864.1"/>
</dbReference>
<name>A0ABZ0HZF0_9GAMM</name>
<evidence type="ECO:0000256" key="3">
    <source>
        <dbReference type="ARBA" id="ARBA00022692"/>
    </source>
</evidence>
<accession>A0ABZ0HZF0</accession>
<evidence type="ECO:0000256" key="7">
    <source>
        <dbReference type="SAM" id="Phobius"/>
    </source>
</evidence>
<feature type="region of interest" description="Disordered" evidence="6">
    <location>
        <begin position="814"/>
        <end position="835"/>
    </location>
</feature>
<feature type="transmembrane region" description="Helical" evidence="7">
    <location>
        <begin position="136"/>
        <end position="156"/>
    </location>
</feature>
<keyword evidence="5 7" id="KW-0472">Membrane</keyword>
<evidence type="ECO:0000256" key="6">
    <source>
        <dbReference type="SAM" id="MobiDB-lite"/>
    </source>
</evidence>
<evidence type="ECO:0000313" key="10">
    <source>
        <dbReference type="EMBL" id="WOJ92291.1"/>
    </source>
</evidence>
<feature type="transmembrane region" description="Helical" evidence="7">
    <location>
        <begin position="252"/>
        <end position="271"/>
    </location>
</feature>
<organism evidence="10 11">
    <name type="scientific">Congregibacter variabilis</name>
    <dbReference type="NCBI Taxonomy" id="3081200"/>
    <lineage>
        <taxon>Bacteria</taxon>
        <taxon>Pseudomonadati</taxon>
        <taxon>Pseudomonadota</taxon>
        <taxon>Gammaproteobacteria</taxon>
        <taxon>Cellvibrionales</taxon>
        <taxon>Halieaceae</taxon>
        <taxon>Congregibacter</taxon>
    </lineage>
</organism>
<evidence type="ECO:0000256" key="1">
    <source>
        <dbReference type="ARBA" id="ARBA00004651"/>
    </source>
</evidence>
<dbReference type="Pfam" id="PF09822">
    <property type="entry name" value="ABC_transp_aux"/>
    <property type="match status" value="1"/>
</dbReference>
<gene>
    <name evidence="10" type="ORF">R0135_10890</name>
</gene>
<keyword evidence="2" id="KW-1003">Cell membrane</keyword>
<dbReference type="Proteomes" id="UP001626537">
    <property type="component" value="Chromosome"/>
</dbReference>
<feature type="domain" description="ABC-type uncharacterised transport system" evidence="8">
    <location>
        <begin position="591"/>
        <end position="880"/>
    </location>
</feature>
<feature type="transmembrane region" description="Helical" evidence="7">
    <location>
        <begin position="98"/>
        <end position="124"/>
    </location>
</feature>
<feature type="transmembrane region" description="Helical" evidence="7">
    <location>
        <begin position="59"/>
        <end position="77"/>
    </location>
</feature>
<sequence>MQPDRVLTRVARKELQLFFASPVAWLFLASFMATCLFVFFWVEAFFARNIADVRPLFEWMPLLLIFLSAALTMRSWSEERRSGTLEHVLTLPVPLWQFVIGKFIACAIILALALAATLLLPLTVNSIATLDWGPVFAGYLAAFLLGCSYLAVGLFVSSRTDNAIVSLMGSVAVCGILYLLGSDLLLGFFGGNTAEVLRLLGSGSRFESITRGVIDLRDLYYYLAVTAAFVALNIYALERGRWSVQSSARHRAWRLGISLTVMNLILGGLWLQKFPDLRADVTQGKLYSLSQPSETLLSQLEEPLLIRGYFSERSHPLLAPLVPQLRDLLREYAVVGKGNVRVEFVDPAKDGAAEKEANEEYNIQATPFQVADRYQSALVSAYFNVLVQYGDENEVLGFSDFIEVKTGLGGDPEVLLRNPEFDITRAVRDVLYRYRSGGELFDQITKPVTLRAYISSDSRLPELLVDYRDTIRAEAEALIPKSQNKFAIDFIEPEANGGTEADRILDEWGFQPMVTALGDENQFYFYLTLEDDHQVIQLPTGGFDPADFEDALEAGLRRFASGFTRTVALALPASSEGQYGRPPQGHSFGTLQQVISQDHSIVMEDLADGSVDASADLLIVMAPEALDEQSLFAMDQYFMRGGTVIIVSSPHSIETMGTELRLRDVDSGLAEWLLHQGISIQKTVILDDRHSTFPLPVVRKVGAYEFRDMQFVDYPYLLDIRDDGLNPEHPITQGLPNLTVGWASPLTVDLQPGITSQTLLSSSDDAWLSEANNVMPSLDDAGQSSFSGIGKNRLRANIGVALQGEFTSYFDQVPQAPSASDQAPDAEVEAPSSTLLSKSPASTRLIVVSSNDFASDQVLSGIIAASGTQYFGPLEFLMNAVDWSLEDSSLMNIRSRAHFNRTLPALPQQTQASIEYGNYAAALVFLLVVYGLWRLLRRRREAQLRVVLA</sequence>
<dbReference type="InterPro" id="IPR019196">
    <property type="entry name" value="ABC_transp_unknown"/>
</dbReference>
<feature type="transmembrane region" description="Helical" evidence="7">
    <location>
        <begin position="916"/>
        <end position="936"/>
    </location>
</feature>
<dbReference type="InterPro" id="IPR051449">
    <property type="entry name" value="ABC-2_transporter_component"/>
</dbReference>
<protein>
    <submittedName>
        <fullName evidence="10">Gldg family protein</fullName>
    </submittedName>
</protein>
<evidence type="ECO:0000256" key="4">
    <source>
        <dbReference type="ARBA" id="ARBA00022989"/>
    </source>
</evidence>
<proteinExistence type="predicted"/>
<evidence type="ECO:0000259" key="9">
    <source>
        <dbReference type="Pfam" id="PF23357"/>
    </source>
</evidence>
<comment type="subcellular location">
    <subcellularLocation>
        <location evidence="1">Cell membrane</location>
        <topology evidence="1">Multi-pass membrane protein</topology>
    </subcellularLocation>
</comment>
<dbReference type="PANTHER" id="PTHR30294">
    <property type="entry name" value="MEMBRANE COMPONENT OF ABC TRANSPORTER YHHJ-RELATED"/>
    <property type="match status" value="1"/>
</dbReference>
<keyword evidence="3 7" id="KW-0812">Transmembrane</keyword>
<keyword evidence="4 7" id="KW-1133">Transmembrane helix</keyword>